<keyword evidence="7" id="KW-0274">FAD</keyword>
<gene>
    <name evidence="17" type="primary">LOC114326803</name>
</gene>
<evidence type="ECO:0000256" key="9">
    <source>
        <dbReference type="ARBA" id="ARBA00023204"/>
    </source>
</evidence>
<dbReference type="SUPFAM" id="SSF52425">
    <property type="entry name" value="Cryptochrome/photolyase, N-terminal domain"/>
    <property type="match status" value="1"/>
</dbReference>
<dbReference type="PANTHER" id="PTHR10211">
    <property type="entry name" value="DEOXYRIBODIPYRIMIDINE PHOTOLYASE"/>
    <property type="match status" value="1"/>
</dbReference>
<protein>
    <recommendedName>
        <fullName evidence="4">Deoxyribodipyrimidine photo-lyase</fullName>
        <ecNumber evidence="3">4.1.99.3</ecNumber>
    </recommendedName>
    <alternativeName>
        <fullName evidence="11">DNA photolyase</fullName>
    </alternativeName>
    <alternativeName>
        <fullName evidence="14">Photoreactivating enzyme</fullName>
    </alternativeName>
</protein>
<evidence type="ECO:0000256" key="15">
    <source>
        <dbReference type="SAM" id="MobiDB-lite"/>
    </source>
</evidence>
<keyword evidence="10" id="KW-0456">Lyase</keyword>
<evidence type="ECO:0000256" key="13">
    <source>
        <dbReference type="ARBA" id="ARBA00059220"/>
    </source>
</evidence>
<dbReference type="GO" id="GO:0003904">
    <property type="term" value="F:deoxyribodipyrimidine photo-lyase activity"/>
    <property type="evidence" value="ECO:0007669"/>
    <property type="project" value="UniProtKB-EC"/>
</dbReference>
<evidence type="ECO:0000256" key="8">
    <source>
        <dbReference type="ARBA" id="ARBA00023125"/>
    </source>
</evidence>
<dbReference type="InterPro" id="IPR036134">
    <property type="entry name" value="Crypto/Photolyase_FAD-like_sf"/>
</dbReference>
<feature type="region of interest" description="Disordered" evidence="15">
    <location>
        <begin position="502"/>
        <end position="525"/>
    </location>
</feature>
<dbReference type="Pfam" id="PF00875">
    <property type="entry name" value="DNA_photolyase"/>
    <property type="match status" value="1"/>
</dbReference>
<dbReference type="InterPro" id="IPR008148">
    <property type="entry name" value="DNA_photolyase_2"/>
</dbReference>
<evidence type="ECO:0000256" key="12">
    <source>
        <dbReference type="ARBA" id="ARBA00033999"/>
    </source>
</evidence>
<dbReference type="OrthoDB" id="496749at2759"/>
<dbReference type="FunFam" id="1.10.579.10:FF:000002">
    <property type="entry name" value="Deoxyribodipyrimidine photolyase"/>
    <property type="match status" value="1"/>
</dbReference>
<comment type="function">
    <text evidence="13">Involved in repair of UV radiation-induced DNA damage. Catalyzes the light-dependent monomerization (300-600 nm) of cyclobutyl pyrimidine dimers (in cis-syn configuration), which are formed between adjacent bases on the same DNA strand upon exposure to ultraviolet radiation.</text>
</comment>
<keyword evidence="6" id="KW-0227">DNA damage</keyword>
<dbReference type="Gene3D" id="1.10.579.10">
    <property type="entry name" value="DNA Cyclobutane Dipyrimidine Photolyase, subunit A, domain 3"/>
    <property type="match status" value="1"/>
</dbReference>
<keyword evidence="8" id="KW-0238">DNA-binding</keyword>
<dbReference type="RefSeq" id="XP_028131050.1">
    <property type="nucleotide sequence ID" value="XM_028275249.1"/>
</dbReference>
<feature type="domain" description="Photolyase/cryptochrome alpha/beta" evidence="16">
    <location>
        <begin position="62"/>
        <end position="194"/>
    </location>
</feature>
<sequence length="525" mass="61182">MASLKPRNSNGKILLDQLTKEYFIKNILSAREAQGESVENFEFNKDRCRVLSPNENIKDKSKGILYWMYRDCRVQDNWALIFAQRLAIKKKLPLHVCYSLKDAHEQYPTQRHFNFFIEGLKFVQKEFQQLNIGFHLLNVSPKELAKLIASNDIGGVVCDFSPLRHPRKLQTELLKSLHNEIPVVQVDAHNIVPVWIASDKQEGMAKFLRPKISKNLDEYLTGFPNISKHKYSGKLNLQNEIELDQAVNYYTPKYDVPEIKWGDGPGPEAGLTMLRKFIVENLREYGNTSNDPSKDNTSKLSPWINFGQISAQRCALEVKSVSSLFKEQCDKYLEELIVRRELTDNFCYYNSNYDNLNGAAKWAQETLKVHSKDKRTWTYTRKQLENAETHDEMWNAAQLQAHQEGKIHGYMRMYWCKKILEWTESPEQAIEYGLWLNDTFCLDGTDPNGYVGVMWSICGIHDQGWKEREIFGKIRYMVDYSLRRKFNMDAYCARYGRKILTDSKRKRDASSGSDDKKGKNKKKAR</sequence>
<evidence type="ECO:0000259" key="16">
    <source>
        <dbReference type="PROSITE" id="PS51645"/>
    </source>
</evidence>
<dbReference type="NCBIfam" id="TIGR00591">
    <property type="entry name" value="phr2"/>
    <property type="match status" value="1"/>
</dbReference>
<dbReference type="InterPro" id="IPR014729">
    <property type="entry name" value="Rossmann-like_a/b/a_fold"/>
</dbReference>
<evidence type="ECO:0000313" key="17">
    <source>
        <dbReference type="RefSeq" id="XP_028131050.1"/>
    </source>
</evidence>
<organism evidence="17">
    <name type="scientific">Diabrotica virgifera virgifera</name>
    <name type="common">western corn rootworm</name>
    <dbReference type="NCBI Taxonomy" id="50390"/>
    <lineage>
        <taxon>Eukaryota</taxon>
        <taxon>Metazoa</taxon>
        <taxon>Ecdysozoa</taxon>
        <taxon>Arthropoda</taxon>
        <taxon>Hexapoda</taxon>
        <taxon>Insecta</taxon>
        <taxon>Pterygota</taxon>
        <taxon>Neoptera</taxon>
        <taxon>Endopterygota</taxon>
        <taxon>Coleoptera</taxon>
        <taxon>Polyphaga</taxon>
        <taxon>Cucujiformia</taxon>
        <taxon>Chrysomeloidea</taxon>
        <taxon>Chrysomelidae</taxon>
        <taxon>Galerucinae</taxon>
        <taxon>Diabroticina</taxon>
        <taxon>Diabroticites</taxon>
        <taxon>Diabrotica</taxon>
    </lineage>
</organism>
<evidence type="ECO:0000256" key="10">
    <source>
        <dbReference type="ARBA" id="ARBA00023239"/>
    </source>
</evidence>
<dbReference type="GO" id="GO:0000719">
    <property type="term" value="P:photoreactive repair"/>
    <property type="evidence" value="ECO:0007669"/>
    <property type="project" value="TreeGrafter"/>
</dbReference>
<dbReference type="KEGG" id="dvv:114326803"/>
<evidence type="ECO:0000256" key="2">
    <source>
        <dbReference type="ARBA" id="ARBA00006409"/>
    </source>
</evidence>
<keyword evidence="9" id="KW-0234">DNA repair</keyword>
<dbReference type="FunFam" id="3.40.50.620:FF:000110">
    <property type="entry name" value="Deoxyribodipyrimidine photolyase"/>
    <property type="match status" value="1"/>
</dbReference>
<dbReference type="InterPro" id="IPR052219">
    <property type="entry name" value="Photolyase_Class-2"/>
</dbReference>
<evidence type="ECO:0000256" key="1">
    <source>
        <dbReference type="ARBA" id="ARBA00001974"/>
    </source>
</evidence>
<comment type="similarity">
    <text evidence="2">Belongs to the DNA photolyase class-2 family.</text>
</comment>
<dbReference type="GO" id="GO:0009650">
    <property type="term" value="P:UV protection"/>
    <property type="evidence" value="ECO:0007669"/>
    <property type="project" value="UniProtKB-ARBA"/>
</dbReference>
<evidence type="ECO:0000256" key="4">
    <source>
        <dbReference type="ARBA" id="ARBA00014046"/>
    </source>
</evidence>
<dbReference type="InterPro" id="IPR036155">
    <property type="entry name" value="Crypto/Photolyase_N_sf"/>
</dbReference>
<reference evidence="17" key="1">
    <citation type="submission" date="2025-08" db="UniProtKB">
        <authorList>
            <consortium name="RefSeq"/>
        </authorList>
    </citation>
    <scope>IDENTIFICATION</scope>
    <source>
        <tissue evidence="17">Whole insect</tissue>
    </source>
</reference>
<accession>A0A6P7FCB8</accession>
<feature type="compositionally biased region" description="Basic and acidic residues" evidence="15">
    <location>
        <begin position="502"/>
        <end position="517"/>
    </location>
</feature>
<dbReference type="GO" id="GO:0003677">
    <property type="term" value="F:DNA binding"/>
    <property type="evidence" value="ECO:0007669"/>
    <property type="project" value="UniProtKB-KW"/>
</dbReference>
<evidence type="ECO:0000256" key="6">
    <source>
        <dbReference type="ARBA" id="ARBA00022763"/>
    </source>
</evidence>
<dbReference type="AlphaFoldDB" id="A0A6P7FCB8"/>
<evidence type="ECO:0000256" key="7">
    <source>
        <dbReference type="ARBA" id="ARBA00022827"/>
    </source>
</evidence>
<dbReference type="SUPFAM" id="SSF48173">
    <property type="entry name" value="Cryptochrome/photolyase FAD-binding domain"/>
    <property type="match status" value="1"/>
</dbReference>
<evidence type="ECO:0000256" key="11">
    <source>
        <dbReference type="ARBA" id="ARBA00031671"/>
    </source>
</evidence>
<dbReference type="Gene3D" id="3.40.50.620">
    <property type="entry name" value="HUPs"/>
    <property type="match status" value="1"/>
</dbReference>
<dbReference type="EC" id="4.1.99.3" evidence="3"/>
<dbReference type="Gene3D" id="1.25.40.80">
    <property type="match status" value="1"/>
</dbReference>
<dbReference type="FunFam" id="1.25.40.80:FF:000004">
    <property type="entry name" value="Deoxyribodipyrimidine photolyase"/>
    <property type="match status" value="1"/>
</dbReference>
<keyword evidence="5" id="KW-0285">Flavoprotein</keyword>
<dbReference type="PROSITE" id="PS51645">
    <property type="entry name" value="PHR_CRY_ALPHA_BETA"/>
    <property type="match status" value="1"/>
</dbReference>
<dbReference type="InterPro" id="IPR006050">
    <property type="entry name" value="DNA_photolyase_N"/>
</dbReference>
<evidence type="ECO:0000256" key="3">
    <source>
        <dbReference type="ARBA" id="ARBA00013149"/>
    </source>
</evidence>
<comment type="cofactor">
    <cofactor evidence="1">
        <name>FAD</name>
        <dbReference type="ChEBI" id="CHEBI:57692"/>
    </cofactor>
</comment>
<dbReference type="InParanoid" id="A0A6P7FCB8"/>
<evidence type="ECO:0000256" key="14">
    <source>
        <dbReference type="ARBA" id="ARBA00083107"/>
    </source>
</evidence>
<dbReference type="PANTHER" id="PTHR10211:SF0">
    <property type="entry name" value="DEOXYRIBODIPYRIMIDINE PHOTO-LYASE"/>
    <property type="match status" value="1"/>
</dbReference>
<evidence type="ECO:0000256" key="5">
    <source>
        <dbReference type="ARBA" id="ARBA00022630"/>
    </source>
</evidence>
<proteinExistence type="inferred from homology"/>
<comment type="catalytic activity">
    <reaction evidence="12">
        <text>cyclobutadipyrimidine (in DNA) = 2 pyrimidine residues (in DNA).</text>
        <dbReference type="EC" id="4.1.99.3"/>
    </reaction>
</comment>
<name>A0A6P7FCB8_DIAVI</name>